<accession>K3W9N5</accession>
<dbReference type="InParanoid" id="K3W9N5"/>
<reference evidence="2" key="1">
    <citation type="journal article" date="2010" name="Genome Biol.">
        <title>Genome sequence of the necrotrophic plant pathogen Pythium ultimum reveals original pathogenicity mechanisms and effector repertoire.</title>
        <authorList>
            <person name="Levesque C.A."/>
            <person name="Brouwer H."/>
            <person name="Cano L."/>
            <person name="Hamilton J.P."/>
            <person name="Holt C."/>
            <person name="Huitema E."/>
            <person name="Raffaele S."/>
            <person name="Robideau G.P."/>
            <person name="Thines M."/>
            <person name="Win J."/>
            <person name="Zerillo M.M."/>
            <person name="Beakes G.W."/>
            <person name="Boore J.L."/>
            <person name="Busam D."/>
            <person name="Dumas B."/>
            <person name="Ferriera S."/>
            <person name="Fuerstenberg S.I."/>
            <person name="Gachon C.M."/>
            <person name="Gaulin E."/>
            <person name="Govers F."/>
            <person name="Grenville-Briggs L."/>
            <person name="Horner N."/>
            <person name="Hostetler J."/>
            <person name="Jiang R.H."/>
            <person name="Johnson J."/>
            <person name="Krajaejun T."/>
            <person name="Lin H."/>
            <person name="Meijer H.J."/>
            <person name="Moore B."/>
            <person name="Morris P."/>
            <person name="Phuntmart V."/>
            <person name="Puiu D."/>
            <person name="Shetty J."/>
            <person name="Stajich J.E."/>
            <person name="Tripathy S."/>
            <person name="Wawra S."/>
            <person name="van West P."/>
            <person name="Whitty B.R."/>
            <person name="Coutinho P.M."/>
            <person name="Henrissat B."/>
            <person name="Martin F."/>
            <person name="Thomas P.D."/>
            <person name="Tyler B.M."/>
            <person name="De Vries R.P."/>
            <person name="Kamoun S."/>
            <person name="Yandell M."/>
            <person name="Tisserat N."/>
            <person name="Buell C.R."/>
        </authorList>
    </citation>
    <scope>NUCLEOTIDE SEQUENCE</scope>
    <source>
        <strain evidence="2">DAOM:BR144</strain>
    </source>
</reference>
<evidence type="ECO:0000313" key="1">
    <source>
        <dbReference type="EnsemblProtists" id="PYU1_T001676"/>
    </source>
</evidence>
<reference evidence="2" key="2">
    <citation type="submission" date="2010-04" db="EMBL/GenBank/DDBJ databases">
        <authorList>
            <person name="Buell R."/>
            <person name="Hamilton J."/>
            <person name="Hostetler J."/>
        </authorList>
    </citation>
    <scope>NUCLEOTIDE SEQUENCE [LARGE SCALE GENOMIC DNA]</scope>
    <source>
        <strain evidence="2">DAOM:BR144</strain>
    </source>
</reference>
<name>K3W9N5_GLOUD</name>
<evidence type="ECO:0000313" key="2">
    <source>
        <dbReference type="Proteomes" id="UP000019132"/>
    </source>
</evidence>
<keyword evidence="2" id="KW-1185">Reference proteome</keyword>
<sequence>MDIVIEIVSEEYYCDPSYFFNESSGHCDECLYGTWSDGKMLNCEYPVTCGMGMMPSLHAQSATTVWIVLLASTAT</sequence>
<dbReference type="HOGENOM" id="CLU_2676550_0_0_1"/>
<protein>
    <submittedName>
        <fullName evidence="1">Uncharacterized protein</fullName>
    </submittedName>
</protein>
<dbReference type="VEuPathDB" id="FungiDB:PYU1_G001675"/>
<organism evidence="1 2">
    <name type="scientific">Globisporangium ultimum (strain ATCC 200006 / CBS 805.95 / DAOM BR144)</name>
    <name type="common">Pythium ultimum</name>
    <dbReference type="NCBI Taxonomy" id="431595"/>
    <lineage>
        <taxon>Eukaryota</taxon>
        <taxon>Sar</taxon>
        <taxon>Stramenopiles</taxon>
        <taxon>Oomycota</taxon>
        <taxon>Peronosporomycetes</taxon>
        <taxon>Pythiales</taxon>
        <taxon>Pythiaceae</taxon>
        <taxon>Globisporangium</taxon>
    </lineage>
</organism>
<reference evidence="1" key="3">
    <citation type="submission" date="2015-02" db="UniProtKB">
        <authorList>
            <consortium name="EnsemblProtists"/>
        </authorList>
    </citation>
    <scope>IDENTIFICATION</scope>
    <source>
        <strain evidence="1">DAOM BR144</strain>
    </source>
</reference>
<proteinExistence type="predicted"/>
<dbReference type="AlphaFoldDB" id="K3W9N5"/>
<dbReference type="EnsemblProtists" id="PYU1_T001676">
    <property type="protein sequence ID" value="PYU1_T001676"/>
    <property type="gene ID" value="PYU1_G001675"/>
</dbReference>
<dbReference type="Proteomes" id="UP000019132">
    <property type="component" value="Unassembled WGS sequence"/>
</dbReference>
<dbReference type="EMBL" id="GL376626">
    <property type="status" value="NOT_ANNOTATED_CDS"/>
    <property type="molecule type" value="Genomic_DNA"/>
</dbReference>